<keyword evidence="5" id="KW-1185">Reference proteome</keyword>
<dbReference type="Gene3D" id="4.10.60.10">
    <property type="entry name" value="Zinc finger, CCHC-type"/>
    <property type="match status" value="1"/>
</dbReference>
<evidence type="ECO:0000313" key="5">
    <source>
        <dbReference type="Proteomes" id="UP000011116"/>
    </source>
</evidence>
<organism evidence="4 5">
    <name type="scientific">Hordeum vulgare subsp. vulgare</name>
    <name type="common">Domesticated barley</name>
    <dbReference type="NCBI Taxonomy" id="112509"/>
    <lineage>
        <taxon>Eukaryota</taxon>
        <taxon>Viridiplantae</taxon>
        <taxon>Streptophyta</taxon>
        <taxon>Embryophyta</taxon>
        <taxon>Tracheophyta</taxon>
        <taxon>Spermatophyta</taxon>
        <taxon>Magnoliopsida</taxon>
        <taxon>Liliopsida</taxon>
        <taxon>Poales</taxon>
        <taxon>Poaceae</taxon>
        <taxon>BOP clade</taxon>
        <taxon>Pooideae</taxon>
        <taxon>Triticodae</taxon>
        <taxon>Triticeae</taxon>
        <taxon>Hordeinae</taxon>
        <taxon>Hordeum</taxon>
    </lineage>
</organism>
<feature type="compositionally biased region" description="Basic residues" evidence="2">
    <location>
        <begin position="510"/>
        <end position="519"/>
    </location>
</feature>
<feature type="region of interest" description="Disordered" evidence="2">
    <location>
        <begin position="29"/>
        <end position="54"/>
    </location>
</feature>
<dbReference type="GO" id="GO:0003676">
    <property type="term" value="F:nucleic acid binding"/>
    <property type="evidence" value="ECO:0007669"/>
    <property type="project" value="InterPro"/>
</dbReference>
<evidence type="ECO:0000313" key="4">
    <source>
        <dbReference type="EnsemblPlants" id="HORVU.MOREX.r3.6HG0634160.1.CDS1"/>
    </source>
</evidence>
<dbReference type="PROSITE" id="PS50158">
    <property type="entry name" value="ZF_CCHC"/>
    <property type="match status" value="1"/>
</dbReference>
<dbReference type="PANTHER" id="PTHR33087">
    <property type="entry name" value="OS07G0539200 PROTEIN"/>
    <property type="match status" value="1"/>
</dbReference>
<dbReference type="EnsemblPlants" id="HORVU.MOREX.r3.6HG0634160.1">
    <property type="protein sequence ID" value="HORVU.MOREX.r3.6HG0634160.1.CDS1"/>
    <property type="gene ID" value="HORVU.MOREX.r3.6HG0634160"/>
</dbReference>
<evidence type="ECO:0000256" key="2">
    <source>
        <dbReference type="SAM" id="MobiDB-lite"/>
    </source>
</evidence>
<protein>
    <recommendedName>
        <fullName evidence="3">CCHC-type domain-containing protein</fullName>
    </recommendedName>
</protein>
<dbReference type="SMART" id="SM00343">
    <property type="entry name" value="ZnF_C2HC"/>
    <property type="match status" value="2"/>
</dbReference>
<dbReference type="InterPro" id="IPR001878">
    <property type="entry name" value="Znf_CCHC"/>
</dbReference>
<dbReference type="PANTHER" id="PTHR33087:SF49">
    <property type="entry name" value="DUF4283 DOMAIN-CONTAINING PROTEIN"/>
    <property type="match status" value="1"/>
</dbReference>
<dbReference type="Proteomes" id="UP000011116">
    <property type="component" value="Chromosome 6H"/>
</dbReference>
<feature type="region of interest" description="Disordered" evidence="2">
    <location>
        <begin position="372"/>
        <end position="564"/>
    </location>
</feature>
<feature type="compositionally biased region" description="Basic and acidic residues" evidence="2">
    <location>
        <begin position="440"/>
        <end position="465"/>
    </location>
</feature>
<sequence>MSIVVAPPLPISGLVGNWSEVARRRGRVASANPSVPGQRCADTRQHRPSGRAAAPPAFLSQFRGRCFRCLSSKHRRAECRDPIHCILCRRAGHITRSCPRRRLPPGAPVSAHSRLGPPAPGQPLQARVCFPPPPVAPLMSPLKPTMLHHIDPARRPRDSRSVAVPSPAVDQAIFFLRSHTVTLSATDGVNASSPMAVGRALEAQLAVPEHSLRVTAHHPEHYLVIFSQPAQQVNALRRASIRVDGAVFNVASWHEHDHASFGSLPLHVRVVIEGVPMHLWSVEGAEEILGRRVRVDRLDSRTLERGHMKTFACWVWTDDVGSIPTKHCLGILPRGAGRIEEMVGFSPPDRRVAPSPATAEYSMLIHVDRVEDWTPPSPRSSHSERSGLPSSDSDGDDAPFPAVAPASWTMGTEDGQDGGRKKRQARAPVACVGCRGMARSGREQDGDGDGDPRGGEHRSWKDVLLRRSRAPAVPAQPPAPQQRSRSPAPRRRSRDSSGRRRGERRVSVGRQRHAPRGRSRPPPPHSVRPTQPREAHAETTGKDPVDEFFKTASKQPMTPPPPPP</sequence>
<feature type="domain" description="CCHC-type" evidence="3">
    <location>
        <begin position="85"/>
        <end position="100"/>
    </location>
</feature>
<reference evidence="4" key="2">
    <citation type="submission" date="2020-10" db="EMBL/GenBank/DDBJ databases">
        <authorList>
            <person name="Scholz U."/>
            <person name="Mascher M."/>
            <person name="Fiebig A."/>
        </authorList>
    </citation>
    <scope>NUCLEOTIDE SEQUENCE [LARGE SCALE GENOMIC DNA]</scope>
    <source>
        <strain evidence="4">cv. Morex</strain>
    </source>
</reference>
<feature type="compositionally biased region" description="Basic and acidic residues" evidence="2">
    <location>
        <begin position="531"/>
        <end position="549"/>
    </location>
</feature>
<reference evidence="5" key="1">
    <citation type="journal article" date="2012" name="Nature">
        <title>A physical, genetic and functional sequence assembly of the barley genome.</title>
        <authorList>
            <consortium name="The International Barley Genome Sequencing Consortium"/>
            <person name="Mayer K.F."/>
            <person name="Waugh R."/>
            <person name="Brown J.W."/>
            <person name="Schulman A."/>
            <person name="Langridge P."/>
            <person name="Platzer M."/>
            <person name="Fincher G.B."/>
            <person name="Muehlbauer G.J."/>
            <person name="Sato K."/>
            <person name="Close T.J."/>
            <person name="Wise R.P."/>
            <person name="Stein N."/>
        </authorList>
    </citation>
    <scope>NUCLEOTIDE SEQUENCE [LARGE SCALE GENOMIC DNA]</scope>
    <source>
        <strain evidence="5">cv. Morex</strain>
    </source>
</reference>
<keyword evidence="1" id="KW-0862">Zinc</keyword>
<evidence type="ECO:0000259" key="3">
    <source>
        <dbReference type="PROSITE" id="PS50158"/>
    </source>
</evidence>
<keyword evidence="1" id="KW-0863">Zinc-finger</keyword>
<dbReference type="GO" id="GO:0008270">
    <property type="term" value="F:zinc ion binding"/>
    <property type="evidence" value="ECO:0007669"/>
    <property type="project" value="UniProtKB-KW"/>
</dbReference>
<accession>A0A8I6Y709</accession>
<keyword evidence="1" id="KW-0479">Metal-binding</keyword>
<reference evidence="4" key="3">
    <citation type="submission" date="2022-01" db="UniProtKB">
        <authorList>
            <consortium name="EnsemblPlants"/>
        </authorList>
    </citation>
    <scope>IDENTIFICATION</scope>
    <source>
        <strain evidence="4">subsp. vulgare</strain>
    </source>
</reference>
<evidence type="ECO:0000256" key="1">
    <source>
        <dbReference type="PROSITE-ProRule" id="PRU00047"/>
    </source>
</evidence>
<dbReference type="Gramene" id="HORVU.MOREX.r3.6HG0634160.1">
    <property type="protein sequence ID" value="HORVU.MOREX.r3.6HG0634160.1.CDS1"/>
    <property type="gene ID" value="HORVU.MOREX.r3.6HG0634160"/>
</dbReference>
<name>A0A8I6Y709_HORVV</name>
<dbReference type="AlphaFoldDB" id="A0A8I6Y709"/>
<dbReference type="InterPro" id="IPR036875">
    <property type="entry name" value="Znf_CCHC_sf"/>
</dbReference>
<dbReference type="InterPro" id="IPR053253">
    <property type="entry name" value="Sex_diff_modulator"/>
</dbReference>
<feature type="compositionally biased region" description="Basic and acidic residues" evidence="2">
    <location>
        <begin position="494"/>
        <end position="506"/>
    </location>
</feature>
<proteinExistence type="predicted"/>
<dbReference type="SUPFAM" id="SSF57756">
    <property type="entry name" value="Retrovirus zinc finger-like domains"/>
    <property type="match status" value="1"/>
</dbReference>